<gene>
    <name evidence="1" type="ORF">LCGC14_2478680</name>
</gene>
<reference evidence="1" key="1">
    <citation type="journal article" date="2015" name="Nature">
        <title>Complex archaea that bridge the gap between prokaryotes and eukaryotes.</title>
        <authorList>
            <person name="Spang A."/>
            <person name="Saw J.H."/>
            <person name="Jorgensen S.L."/>
            <person name="Zaremba-Niedzwiedzka K."/>
            <person name="Martijn J."/>
            <person name="Lind A.E."/>
            <person name="van Eijk R."/>
            <person name="Schleper C."/>
            <person name="Guy L."/>
            <person name="Ettema T.J."/>
        </authorList>
    </citation>
    <scope>NUCLEOTIDE SEQUENCE</scope>
</reference>
<dbReference type="AlphaFoldDB" id="A0A0F9B8X9"/>
<sequence>VRVGQKGGLSLAIGANMIIHFEKAERKEKTSLLISGYVTNDNIGYRMAKVQVVLGTARYLKGEIIPRKTFASDEKGEFEIEIEPKQGEILYFVFKEWPIQEYAISELLVEAKG</sequence>
<name>A0A0F9B8X9_9ZZZZ</name>
<comment type="caution">
    <text evidence="1">The sequence shown here is derived from an EMBL/GenBank/DDBJ whole genome shotgun (WGS) entry which is preliminary data.</text>
</comment>
<accession>A0A0F9B8X9</accession>
<evidence type="ECO:0008006" key="2">
    <source>
        <dbReference type="Google" id="ProtNLM"/>
    </source>
</evidence>
<protein>
    <recommendedName>
        <fullName evidence="2">Macroglobulin domain-containing protein</fullName>
    </recommendedName>
</protein>
<dbReference type="EMBL" id="LAZR01038993">
    <property type="protein sequence ID" value="KKL18120.1"/>
    <property type="molecule type" value="Genomic_DNA"/>
</dbReference>
<evidence type="ECO:0000313" key="1">
    <source>
        <dbReference type="EMBL" id="KKL18120.1"/>
    </source>
</evidence>
<feature type="non-terminal residue" evidence="1">
    <location>
        <position position="1"/>
    </location>
</feature>
<proteinExistence type="predicted"/>
<organism evidence="1">
    <name type="scientific">marine sediment metagenome</name>
    <dbReference type="NCBI Taxonomy" id="412755"/>
    <lineage>
        <taxon>unclassified sequences</taxon>
        <taxon>metagenomes</taxon>
        <taxon>ecological metagenomes</taxon>
    </lineage>
</organism>